<keyword evidence="1" id="KW-0808">Transferase</keyword>
<dbReference type="Gene3D" id="1.10.510.10">
    <property type="entry name" value="Transferase(Phosphotransferase) domain 1"/>
    <property type="match status" value="1"/>
</dbReference>
<evidence type="ECO:0000256" key="3">
    <source>
        <dbReference type="ARBA" id="ARBA00022777"/>
    </source>
</evidence>
<accession>A0AA41R686</accession>
<comment type="caution">
    <text evidence="6">The sequence shown here is derived from an EMBL/GenBank/DDBJ whole genome shotgun (WGS) entry which is preliminary data.</text>
</comment>
<sequence>MASIRTMNFDHLIGRTVGTSRLLKKLDSGSMSVVFVAYQTTLRRQIAVKILPKALMTPRVAALFQQEAEAAAFLSHPCIIPVYEIGETDEFLFFTMQLIKGYALAHYIRKARRHVIPSKRMLPVETTIKIILKVLDALDYANGLGIVHRDIKPRNVLIESHSQRPIITDFGVARSYGGSDSDNRILVGTPTYMAPEQIIGGMVDGRADVYATGVMMLEMLCGGLPYPPYDSAVKLLKIKLRLQDRLFSKKPSQINPRVDDDLDAIVLKAVAYDKERRYATCRLFADALETYLRRSAANGNQEEKAI</sequence>
<keyword evidence="4" id="KW-0067">ATP-binding</keyword>
<protein>
    <submittedName>
        <fullName evidence="6">Serine/threonine protein kinase</fullName>
    </submittedName>
</protein>
<dbReference type="AlphaFoldDB" id="A0AA41R686"/>
<dbReference type="CDD" id="cd14014">
    <property type="entry name" value="STKc_PknB_like"/>
    <property type="match status" value="1"/>
</dbReference>
<evidence type="ECO:0000256" key="4">
    <source>
        <dbReference type="ARBA" id="ARBA00022840"/>
    </source>
</evidence>
<dbReference type="Proteomes" id="UP001165427">
    <property type="component" value="Unassembled WGS sequence"/>
</dbReference>
<gene>
    <name evidence="6" type="ORF">MRX98_04880</name>
</gene>
<evidence type="ECO:0000259" key="5">
    <source>
        <dbReference type="PROSITE" id="PS50011"/>
    </source>
</evidence>
<evidence type="ECO:0000313" key="6">
    <source>
        <dbReference type="EMBL" id="MCJ8499898.1"/>
    </source>
</evidence>
<keyword evidence="3 6" id="KW-0418">Kinase</keyword>
<keyword evidence="7" id="KW-1185">Reference proteome</keyword>
<dbReference type="PROSITE" id="PS00108">
    <property type="entry name" value="PROTEIN_KINASE_ST"/>
    <property type="match status" value="1"/>
</dbReference>
<dbReference type="SUPFAM" id="SSF56112">
    <property type="entry name" value="Protein kinase-like (PK-like)"/>
    <property type="match status" value="1"/>
</dbReference>
<organism evidence="6 7">
    <name type="scientific">Desulfatitalea alkaliphila</name>
    <dbReference type="NCBI Taxonomy" id="2929485"/>
    <lineage>
        <taxon>Bacteria</taxon>
        <taxon>Pseudomonadati</taxon>
        <taxon>Thermodesulfobacteriota</taxon>
        <taxon>Desulfobacteria</taxon>
        <taxon>Desulfobacterales</taxon>
        <taxon>Desulfosarcinaceae</taxon>
        <taxon>Desulfatitalea</taxon>
    </lineage>
</organism>
<dbReference type="PROSITE" id="PS50011">
    <property type="entry name" value="PROTEIN_KINASE_DOM"/>
    <property type="match status" value="1"/>
</dbReference>
<keyword evidence="6" id="KW-0723">Serine/threonine-protein kinase</keyword>
<dbReference type="EMBL" id="JALJRB010000003">
    <property type="protein sequence ID" value="MCJ8499898.1"/>
    <property type="molecule type" value="Genomic_DNA"/>
</dbReference>
<dbReference type="GO" id="GO:0004674">
    <property type="term" value="F:protein serine/threonine kinase activity"/>
    <property type="evidence" value="ECO:0007669"/>
    <property type="project" value="UniProtKB-KW"/>
</dbReference>
<dbReference type="InterPro" id="IPR008271">
    <property type="entry name" value="Ser/Thr_kinase_AS"/>
</dbReference>
<keyword evidence="2" id="KW-0547">Nucleotide-binding</keyword>
<reference evidence="6" key="1">
    <citation type="submission" date="2022-04" db="EMBL/GenBank/DDBJ databases">
        <title>Desulfatitalea alkaliphila sp. nov., a novel anaerobic sulfate-reducing bacterium isolated from terrestrial mud volcano, Taman Peninsula, Russia.</title>
        <authorList>
            <person name="Khomyakova M.A."/>
            <person name="Merkel A.Y."/>
            <person name="Slobodkin A.I."/>
        </authorList>
    </citation>
    <scope>NUCLEOTIDE SEQUENCE</scope>
    <source>
        <strain evidence="6">M08but</strain>
    </source>
</reference>
<dbReference type="Pfam" id="PF00069">
    <property type="entry name" value="Pkinase"/>
    <property type="match status" value="1"/>
</dbReference>
<dbReference type="GO" id="GO:0005524">
    <property type="term" value="F:ATP binding"/>
    <property type="evidence" value="ECO:0007669"/>
    <property type="project" value="UniProtKB-KW"/>
</dbReference>
<evidence type="ECO:0000313" key="7">
    <source>
        <dbReference type="Proteomes" id="UP001165427"/>
    </source>
</evidence>
<dbReference type="PANTHER" id="PTHR43289">
    <property type="entry name" value="MITOGEN-ACTIVATED PROTEIN KINASE KINASE KINASE 20-RELATED"/>
    <property type="match status" value="1"/>
</dbReference>
<name>A0AA41R686_9BACT</name>
<feature type="domain" description="Protein kinase" evidence="5">
    <location>
        <begin position="20"/>
        <end position="292"/>
    </location>
</feature>
<proteinExistence type="predicted"/>
<dbReference type="InterPro" id="IPR000719">
    <property type="entry name" value="Prot_kinase_dom"/>
</dbReference>
<evidence type="ECO:0000256" key="2">
    <source>
        <dbReference type="ARBA" id="ARBA00022741"/>
    </source>
</evidence>
<dbReference type="SMART" id="SM00220">
    <property type="entry name" value="S_TKc"/>
    <property type="match status" value="1"/>
</dbReference>
<dbReference type="RefSeq" id="WP_246903519.1">
    <property type="nucleotide sequence ID" value="NZ_JALJRB010000003.1"/>
</dbReference>
<dbReference type="Gene3D" id="3.30.200.20">
    <property type="entry name" value="Phosphorylase Kinase, domain 1"/>
    <property type="match status" value="1"/>
</dbReference>
<dbReference type="PANTHER" id="PTHR43289:SF6">
    <property type="entry name" value="SERINE_THREONINE-PROTEIN KINASE NEKL-3"/>
    <property type="match status" value="1"/>
</dbReference>
<dbReference type="InterPro" id="IPR011009">
    <property type="entry name" value="Kinase-like_dom_sf"/>
</dbReference>
<evidence type="ECO:0000256" key="1">
    <source>
        <dbReference type="ARBA" id="ARBA00022679"/>
    </source>
</evidence>